<evidence type="ECO:0000313" key="1">
    <source>
        <dbReference type="EMBL" id="KKK56936.1"/>
    </source>
</evidence>
<reference evidence="1" key="1">
    <citation type="journal article" date="2015" name="Nature">
        <title>Complex archaea that bridge the gap between prokaryotes and eukaryotes.</title>
        <authorList>
            <person name="Spang A."/>
            <person name="Saw J.H."/>
            <person name="Jorgensen S.L."/>
            <person name="Zaremba-Niedzwiedzka K."/>
            <person name="Martijn J."/>
            <person name="Lind A.E."/>
            <person name="van Eijk R."/>
            <person name="Schleper C."/>
            <person name="Guy L."/>
            <person name="Ettema T.J."/>
        </authorList>
    </citation>
    <scope>NUCLEOTIDE SEQUENCE</scope>
</reference>
<organism evidence="1">
    <name type="scientific">marine sediment metagenome</name>
    <dbReference type="NCBI Taxonomy" id="412755"/>
    <lineage>
        <taxon>unclassified sequences</taxon>
        <taxon>metagenomes</taxon>
        <taxon>ecological metagenomes</taxon>
    </lineage>
</organism>
<name>A0A0F8ZA54_9ZZZZ</name>
<sequence length="109" mass="12693">MDIHIGRKRDEDTAVKEHITAPDRIHPFGGSRPAGRAARMQPRQLRHWADNSEWCRAAVNHRRRQVSQSQWSIAPVDPKATFDPQLQAVIELLFLHPNVRQKTFRELIE</sequence>
<proteinExistence type="predicted"/>
<dbReference type="AlphaFoldDB" id="A0A0F8ZA54"/>
<comment type="caution">
    <text evidence="1">The sequence shown here is derived from an EMBL/GenBank/DDBJ whole genome shotgun (WGS) entry which is preliminary data.</text>
</comment>
<dbReference type="EMBL" id="LAZR01064741">
    <property type="protein sequence ID" value="KKK56936.1"/>
    <property type="molecule type" value="Genomic_DNA"/>
</dbReference>
<accession>A0A0F8ZA54</accession>
<gene>
    <name evidence="1" type="ORF">LCGC14_3059510</name>
</gene>
<feature type="non-terminal residue" evidence="1">
    <location>
        <position position="109"/>
    </location>
</feature>
<protein>
    <submittedName>
        <fullName evidence="1">Uncharacterized protein</fullName>
    </submittedName>
</protein>